<keyword evidence="3 7" id="KW-0808">Transferase</keyword>
<feature type="binding site" evidence="7">
    <location>
        <position position="162"/>
    </location>
    <ligand>
        <name>1D-myo-inositol 3-phosphate</name>
        <dbReference type="ChEBI" id="CHEBI:58401"/>
    </ligand>
</feature>
<evidence type="ECO:0000256" key="5">
    <source>
        <dbReference type="ARBA" id="ARBA00022842"/>
    </source>
</evidence>
<feature type="binding site" evidence="7">
    <location>
        <begin position="27"/>
        <end position="32"/>
    </location>
    <ligand>
        <name>1D-myo-inositol 3-phosphate</name>
        <dbReference type="ChEBI" id="CHEBI:58401"/>
    </ligand>
</feature>
<evidence type="ECO:0000256" key="1">
    <source>
        <dbReference type="ARBA" id="ARBA00008449"/>
    </source>
</evidence>
<evidence type="ECO:0000259" key="9">
    <source>
        <dbReference type="Pfam" id="PF13579"/>
    </source>
</evidence>
<proteinExistence type="inferred from homology"/>
<dbReference type="Proteomes" id="UP000306985">
    <property type="component" value="Unassembled WGS sequence"/>
</dbReference>
<dbReference type="InterPro" id="IPR017814">
    <property type="entry name" value="Mycothiol_biosynthesis_MshA"/>
</dbReference>
<comment type="catalytic activity">
    <reaction evidence="6 7">
        <text>1D-myo-inositol 3-phosphate + UDP-N-acetyl-alpha-D-glucosamine = 1D-myo-inositol 2-acetamido-2-deoxy-alpha-D-glucopyranoside 3-phosphate + UDP + H(+)</text>
        <dbReference type="Rhea" id="RHEA:26188"/>
        <dbReference type="ChEBI" id="CHEBI:15378"/>
        <dbReference type="ChEBI" id="CHEBI:57705"/>
        <dbReference type="ChEBI" id="CHEBI:58223"/>
        <dbReference type="ChEBI" id="CHEBI:58401"/>
        <dbReference type="ChEBI" id="CHEBI:58892"/>
        <dbReference type="EC" id="2.4.1.250"/>
    </reaction>
</comment>
<feature type="binding site" evidence="7">
    <location>
        <position position="30"/>
    </location>
    <ligand>
        <name>UDP-N-acetyl-alpha-D-glucosamine</name>
        <dbReference type="ChEBI" id="CHEBI:57705"/>
    </ligand>
</feature>
<dbReference type="GO" id="GO:0102710">
    <property type="term" value="F:D-inositol-3-phosphate glycosyltransferase activity"/>
    <property type="evidence" value="ECO:0007669"/>
    <property type="project" value="UniProtKB-EC"/>
</dbReference>
<keyword evidence="2 7" id="KW-0328">Glycosyltransferase</keyword>
<feature type="binding site" evidence="7">
    <location>
        <position position="118"/>
    </location>
    <ligand>
        <name>1D-myo-inositol 3-phosphate</name>
        <dbReference type="ChEBI" id="CHEBI:58401"/>
    </ligand>
</feature>
<evidence type="ECO:0000256" key="3">
    <source>
        <dbReference type="ARBA" id="ARBA00022679"/>
    </source>
</evidence>
<accession>A0A4U6QGS9</accession>
<feature type="binding site" evidence="7">
    <location>
        <position position="246"/>
    </location>
    <ligand>
        <name>UDP-N-acetyl-alpha-D-glucosamine</name>
        <dbReference type="ChEBI" id="CHEBI:57705"/>
    </ligand>
</feature>
<dbReference type="EMBL" id="SZZH01000002">
    <property type="protein sequence ID" value="TKV59229.1"/>
    <property type="molecule type" value="Genomic_DNA"/>
</dbReference>
<comment type="subunit">
    <text evidence="7">Homodimer.</text>
</comment>
<feature type="binding site" evidence="7">
    <location>
        <position position="334"/>
    </location>
    <ligand>
        <name>UDP-N-acetyl-alpha-D-glucosamine</name>
        <dbReference type="ChEBI" id="CHEBI:57705"/>
    </ligand>
</feature>
<keyword evidence="5 7" id="KW-0460">Magnesium</keyword>
<feature type="binding site" evidence="7">
    <location>
        <begin position="22"/>
        <end position="23"/>
    </location>
    <ligand>
        <name>UDP-N-acetyl-alpha-D-glucosamine</name>
        <dbReference type="ChEBI" id="CHEBI:57705"/>
    </ligand>
</feature>
<dbReference type="Pfam" id="PF00534">
    <property type="entry name" value="Glycos_transf_1"/>
    <property type="match status" value="1"/>
</dbReference>
<dbReference type="Gene3D" id="3.40.50.2000">
    <property type="entry name" value="Glycogen Phosphorylase B"/>
    <property type="match status" value="2"/>
</dbReference>
<dbReference type="EC" id="2.4.1.250" evidence="7"/>
<feature type="binding site" evidence="7">
    <location>
        <position position="316"/>
    </location>
    <ligand>
        <name>Mg(2+)</name>
        <dbReference type="ChEBI" id="CHEBI:18420"/>
    </ligand>
</feature>
<evidence type="ECO:0000256" key="2">
    <source>
        <dbReference type="ARBA" id="ARBA00022676"/>
    </source>
</evidence>
<feature type="binding site" evidence="7">
    <location>
        <position position="326"/>
    </location>
    <ligand>
        <name>UDP-N-acetyl-alpha-D-glucosamine</name>
        <dbReference type="ChEBI" id="CHEBI:57705"/>
    </ligand>
</feature>
<organism evidence="10 11">
    <name type="scientific">Nakamurella flava</name>
    <dbReference type="NCBI Taxonomy" id="2576308"/>
    <lineage>
        <taxon>Bacteria</taxon>
        <taxon>Bacillati</taxon>
        <taxon>Actinomycetota</taxon>
        <taxon>Actinomycetes</taxon>
        <taxon>Nakamurellales</taxon>
        <taxon>Nakamurellaceae</taxon>
        <taxon>Nakamurella</taxon>
    </lineage>
</organism>
<sequence>MDTAPALRRIATISLHTSPLAQPGTGDAGGMNVYIDQTTRRLAARGIEVEVFTRATSAHQEPVTEVAPGVLVRHIVAGPFGGLDKDQLPGELCSFTAGVLRAEARRDPGHYDLLHAHYWLSGQVGYLAKDRWGVPLVFTAHTLAKVKNAALAQGDRPEPRGRLLGEEQVVAEADRLVANTSAEARELVDLYRADPARVDVVPPGVDLDVFRPAPDRRAARAAARSELGLPADDRIVVFAGRVQPLKAPDVLVSALAVLLARHPDEPWRLVVVGGRSGGSTENNWLVDLAEQLGVRDHVDVRPPVPAAQLARVFTAADLVAVPSHNESFGLVALEAQATGTPVVAAAVGGLTTAVAGEISGVLVDGHDPADWATALARVALDPALAARMGEAAARHAARFSWEVTVDGLIDSYTRAVAAVRSDSVRREQAGWFLGGHVDRARTTPGRILQAGR</sequence>
<evidence type="ECO:0000313" key="10">
    <source>
        <dbReference type="EMBL" id="TKV59229.1"/>
    </source>
</evidence>
<dbReference type="PANTHER" id="PTHR12526">
    <property type="entry name" value="GLYCOSYLTRANSFERASE"/>
    <property type="match status" value="1"/>
</dbReference>
<comment type="caution">
    <text evidence="7">Lacks conserved residue(s) required for the propagation of feature annotation.</text>
</comment>
<comment type="similarity">
    <text evidence="1 7">Belongs to the glycosyltransferase group 1 family. MshA subfamily.</text>
</comment>
<feature type="binding site" evidence="7">
    <location>
        <position position="313"/>
    </location>
    <ligand>
        <name>Mg(2+)</name>
        <dbReference type="ChEBI" id="CHEBI:18420"/>
    </ligand>
</feature>
<dbReference type="AlphaFoldDB" id="A0A4U6QGS9"/>
<gene>
    <name evidence="7 10" type="primary">mshA</name>
    <name evidence="10" type="ORF">FDO65_11420</name>
</gene>
<evidence type="ECO:0000256" key="4">
    <source>
        <dbReference type="ARBA" id="ARBA00022723"/>
    </source>
</evidence>
<dbReference type="GO" id="GO:0000287">
    <property type="term" value="F:magnesium ion binding"/>
    <property type="evidence" value="ECO:0007669"/>
    <property type="project" value="UniProtKB-UniRule"/>
</dbReference>
<feature type="binding site" evidence="7">
    <location>
        <position position="304"/>
    </location>
    <ligand>
        <name>UDP-N-acetyl-alpha-D-glucosamine</name>
        <dbReference type="ChEBI" id="CHEBI:57705"/>
    </ligand>
</feature>
<keyword evidence="11" id="KW-1185">Reference proteome</keyword>
<dbReference type="GO" id="GO:0008375">
    <property type="term" value="F:acetylglucosaminyltransferase activity"/>
    <property type="evidence" value="ECO:0007669"/>
    <property type="project" value="UniProtKB-UniRule"/>
</dbReference>
<protein>
    <recommendedName>
        <fullName evidence="7">D-inositol-3-phosphate glycosyltransferase</fullName>
        <ecNumber evidence="7">2.4.1.250</ecNumber>
    </recommendedName>
    <alternativeName>
        <fullName evidence="7">N-acetylglucosamine-inositol-phosphate N-acetylglucosaminyltransferase</fullName>
        <shortName evidence="7">GlcNAc-Ins-P N-acetylglucosaminyltransferase</shortName>
    </alternativeName>
</protein>
<evidence type="ECO:0000313" key="11">
    <source>
        <dbReference type="Proteomes" id="UP000306985"/>
    </source>
</evidence>
<reference evidence="10 11" key="1">
    <citation type="submission" date="2019-05" db="EMBL/GenBank/DDBJ databases">
        <title>Nakamurella sp. N5BH11, whole genome shotgun sequence.</title>
        <authorList>
            <person name="Tuo L."/>
        </authorList>
    </citation>
    <scope>NUCLEOTIDE SEQUENCE [LARGE SCALE GENOMIC DNA]</scope>
    <source>
        <strain evidence="10 11">N5BH11</strain>
    </source>
</reference>
<evidence type="ECO:0000256" key="6">
    <source>
        <dbReference type="ARBA" id="ARBA00048131"/>
    </source>
</evidence>
<dbReference type="InterPro" id="IPR001296">
    <property type="entry name" value="Glyco_trans_1"/>
</dbReference>
<comment type="function">
    <text evidence="7">Catalyzes the transfer of a N-acetyl-glucosamine moiety to 1D-myo-inositol 3-phosphate to produce 1D-myo-inositol 2-acetamido-2-deoxy-glucopyranoside 3-phosphate in the mycothiol biosynthesis pathway.</text>
</comment>
<comment type="caution">
    <text evidence="10">The sequence shown here is derived from an EMBL/GenBank/DDBJ whole genome shotgun (WGS) entry which is preliminary data.</text>
</comment>
<feature type="domain" description="Glycosyltransferase subfamily 4-like N-terminal" evidence="9">
    <location>
        <begin position="29"/>
        <end position="204"/>
    </location>
</feature>
<feature type="binding site" evidence="7">
    <location>
        <position position="142"/>
    </location>
    <ligand>
        <name>1D-myo-inositol 3-phosphate</name>
        <dbReference type="ChEBI" id="CHEBI:58401"/>
    </ligand>
</feature>
<feature type="domain" description="Glycosyl transferase family 1" evidence="8">
    <location>
        <begin position="222"/>
        <end position="394"/>
    </location>
</feature>
<dbReference type="GO" id="GO:0010125">
    <property type="term" value="P:mycothiol biosynthetic process"/>
    <property type="evidence" value="ECO:0007669"/>
    <property type="project" value="UniProtKB-UniRule"/>
</dbReference>
<keyword evidence="4 7" id="KW-0479">Metal-binding</keyword>
<dbReference type="SUPFAM" id="SSF53756">
    <property type="entry name" value="UDP-Glycosyltransferase/glycogen phosphorylase"/>
    <property type="match status" value="1"/>
</dbReference>
<feature type="binding site" evidence="7">
    <location>
        <position position="85"/>
    </location>
    <ligand>
        <name>1D-myo-inositol 3-phosphate</name>
        <dbReference type="ChEBI" id="CHEBI:58401"/>
    </ligand>
</feature>
<feature type="binding site" evidence="7">
    <location>
        <position position="241"/>
    </location>
    <ligand>
        <name>UDP-N-acetyl-alpha-D-glucosamine</name>
        <dbReference type="ChEBI" id="CHEBI:57705"/>
    </ligand>
</feature>
<feature type="binding site" evidence="7">
    <location>
        <position position="16"/>
    </location>
    <ligand>
        <name>1D-myo-inositol 3-phosphate</name>
        <dbReference type="ChEBI" id="CHEBI:58401"/>
    </ligand>
</feature>
<evidence type="ECO:0000259" key="8">
    <source>
        <dbReference type="Pfam" id="PF00534"/>
    </source>
</evidence>
<dbReference type="Pfam" id="PF13579">
    <property type="entry name" value="Glyco_trans_4_4"/>
    <property type="match status" value="1"/>
</dbReference>
<dbReference type="NCBIfam" id="TIGR03449">
    <property type="entry name" value="mycothiol_MshA"/>
    <property type="match status" value="1"/>
</dbReference>
<evidence type="ECO:0000256" key="7">
    <source>
        <dbReference type="HAMAP-Rule" id="MF_01695"/>
    </source>
</evidence>
<dbReference type="RefSeq" id="WP_137449851.1">
    <property type="nucleotide sequence ID" value="NZ_SZZH01000002.1"/>
</dbReference>
<dbReference type="PANTHER" id="PTHR12526:SF510">
    <property type="entry name" value="D-INOSITOL 3-PHOSPHATE GLYCOSYLTRANSFERASE"/>
    <property type="match status" value="1"/>
</dbReference>
<name>A0A4U6QGS9_9ACTN</name>
<feature type="binding site" evidence="7">
    <location>
        <position position="340"/>
    </location>
    <ligand>
        <name>Mg(2+)</name>
        <dbReference type="ChEBI" id="CHEBI:18420"/>
    </ligand>
</feature>
<dbReference type="OrthoDB" id="9810929at2"/>
<dbReference type="InterPro" id="IPR028098">
    <property type="entry name" value="Glyco_trans_4-like_N"/>
</dbReference>
<dbReference type="HAMAP" id="MF_01695">
    <property type="entry name" value="MshA"/>
    <property type="match status" value="1"/>
</dbReference>